<organism evidence="1 2">
    <name type="scientific">Schizopora paradoxa</name>
    <dbReference type="NCBI Taxonomy" id="27342"/>
    <lineage>
        <taxon>Eukaryota</taxon>
        <taxon>Fungi</taxon>
        <taxon>Dikarya</taxon>
        <taxon>Basidiomycota</taxon>
        <taxon>Agaricomycotina</taxon>
        <taxon>Agaricomycetes</taxon>
        <taxon>Hymenochaetales</taxon>
        <taxon>Schizoporaceae</taxon>
        <taxon>Schizopora</taxon>
    </lineage>
</organism>
<dbReference type="AlphaFoldDB" id="A0A0H2S4N9"/>
<dbReference type="InParanoid" id="A0A0H2S4N9"/>
<name>A0A0H2S4N9_9AGAM</name>
<gene>
    <name evidence="1" type="ORF">SCHPADRAFT_796276</name>
</gene>
<dbReference type="Proteomes" id="UP000053477">
    <property type="component" value="Unassembled WGS sequence"/>
</dbReference>
<evidence type="ECO:0000313" key="2">
    <source>
        <dbReference type="Proteomes" id="UP000053477"/>
    </source>
</evidence>
<dbReference type="OrthoDB" id="5424209at2759"/>
<feature type="non-terminal residue" evidence="1">
    <location>
        <position position="64"/>
    </location>
</feature>
<evidence type="ECO:0000313" key="1">
    <source>
        <dbReference type="EMBL" id="KLO16638.1"/>
    </source>
</evidence>
<proteinExistence type="predicted"/>
<reference evidence="1 2" key="1">
    <citation type="submission" date="2015-04" db="EMBL/GenBank/DDBJ databases">
        <title>Complete genome sequence of Schizopora paradoxa KUC8140, a cosmopolitan wood degrader in East Asia.</title>
        <authorList>
            <consortium name="DOE Joint Genome Institute"/>
            <person name="Min B."/>
            <person name="Park H."/>
            <person name="Jang Y."/>
            <person name="Kim J.-J."/>
            <person name="Kim K.H."/>
            <person name="Pangilinan J."/>
            <person name="Lipzen A."/>
            <person name="Riley R."/>
            <person name="Grigoriev I.V."/>
            <person name="Spatafora J.W."/>
            <person name="Choi I.-G."/>
        </authorList>
    </citation>
    <scope>NUCLEOTIDE SEQUENCE [LARGE SCALE GENOMIC DNA]</scope>
    <source>
        <strain evidence="1 2">KUC8140</strain>
    </source>
</reference>
<feature type="non-terminal residue" evidence="1">
    <location>
        <position position="1"/>
    </location>
</feature>
<dbReference type="EMBL" id="KQ085913">
    <property type="protein sequence ID" value="KLO16638.1"/>
    <property type="molecule type" value="Genomic_DNA"/>
</dbReference>
<protein>
    <submittedName>
        <fullName evidence="1">Uncharacterized protein</fullName>
    </submittedName>
</protein>
<sequence>EIAVLPYDSAHDKFSGAGGSGSVALDKTGRIFGLNITYITPHWWLEQQIKASSSIPLFTMLSGR</sequence>
<keyword evidence="2" id="KW-1185">Reference proteome</keyword>
<accession>A0A0H2S4N9</accession>